<feature type="domain" description="ABC3 transporter permease C-terminal" evidence="8">
    <location>
        <begin position="278"/>
        <end position="394"/>
    </location>
</feature>
<keyword evidence="2" id="KW-1003">Cell membrane</keyword>
<dbReference type="InterPro" id="IPR025857">
    <property type="entry name" value="MacB_PCD"/>
</dbReference>
<feature type="transmembrane region" description="Helical" evidence="7">
    <location>
        <begin position="274"/>
        <end position="303"/>
    </location>
</feature>
<evidence type="ECO:0000256" key="2">
    <source>
        <dbReference type="ARBA" id="ARBA00022475"/>
    </source>
</evidence>
<dbReference type="Pfam" id="PF12704">
    <property type="entry name" value="MacB_PCD"/>
    <property type="match status" value="1"/>
</dbReference>
<proteinExistence type="inferred from homology"/>
<dbReference type="EMBL" id="DVHI01000006">
    <property type="protein sequence ID" value="HIR61939.1"/>
    <property type="molecule type" value="Genomic_DNA"/>
</dbReference>
<dbReference type="PANTHER" id="PTHR30572">
    <property type="entry name" value="MEMBRANE COMPONENT OF TRANSPORTER-RELATED"/>
    <property type="match status" value="1"/>
</dbReference>
<dbReference type="Pfam" id="PF02687">
    <property type="entry name" value="FtsX"/>
    <property type="match status" value="2"/>
</dbReference>
<organism evidence="10 11">
    <name type="scientific">Candidatus Coprenecus avistercoris</name>
    <dbReference type="NCBI Taxonomy" id="2840730"/>
    <lineage>
        <taxon>Bacteria</taxon>
        <taxon>Pseudomonadati</taxon>
        <taxon>Bacteroidota</taxon>
        <taxon>Bacteroidia</taxon>
        <taxon>Bacteroidales</taxon>
        <taxon>Rikenellaceae</taxon>
        <taxon>Rikenellaceae incertae sedis</taxon>
        <taxon>Candidatus Coprenecus</taxon>
    </lineage>
</organism>
<keyword evidence="4 7" id="KW-1133">Transmembrane helix</keyword>
<reference evidence="10" key="1">
    <citation type="submission" date="2020-10" db="EMBL/GenBank/DDBJ databases">
        <authorList>
            <person name="Gilroy R."/>
        </authorList>
    </citation>
    <scope>NUCLEOTIDE SEQUENCE</scope>
    <source>
        <strain evidence="10">ChiHjej13B12-12457</strain>
    </source>
</reference>
<dbReference type="AlphaFoldDB" id="A0A9D1E036"/>
<keyword evidence="3 7" id="KW-0812">Transmembrane</keyword>
<feature type="transmembrane region" description="Helical" evidence="7">
    <location>
        <begin position="324"/>
        <end position="346"/>
    </location>
</feature>
<evidence type="ECO:0000259" key="8">
    <source>
        <dbReference type="Pfam" id="PF02687"/>
    </source>
</evidence>
<dbReference type="GO" id="GO:0005886">
    <property type="term" value="C:plasma membrane"/>
    <property type="evidence" value="ECO:0007669"/>
    <property type="project" value="UniProtKB-SubCell"/>
</dbReference>
<feature type="domain" description="ABC3 transporter permease C-terminal" evidence="8">
    <location>
        <begin position="659"/>
        <end position="767"/>
    </location>
</feature>
<evidence type="ECO:0000313" key="10">
    <source>
        <dbReference type="EMBL" id="HIR61939.1"/>
    </source>
</evidence>
<keyword evidence="5 7" id="KW-0472">Membrane</keyword>
<evidence type="ECO:0000256" key="3">
    <source>
        <dbReference type="ARBA" id="ARBA00022692"/>
    </source>
</evidence>
<comment type="subcellular location">
    <subcellularLocation>
        <location evidence="1">Cell membrane</location>
        <topology evidence="1">Multi-pass membrane protein</topology>
    </subcellularLocation>
</comment>
<evidence type="ECO:0000256" key="7">
    <source>
        <dbReference type="SAM" id="Phobius"/>
    </source>
</evidence>
<evidence type="ECO:0000256" key="4">
    <source>
        <dbReference type="ARBA" id="ARBA00022989"/>
    </source>
</evidence>
<comment type="similarity">
    <text evidence="6">Belongs to the ABC-4 integral membrane protein family.</text>
</comment>
<evidence type="ECO:0000256" key="5">
    <source>
        <dbReference type="ARBA" id="ARBA00023136"/>
    </source>
</evidence>
<gene>
    <name evidence="10" type="ORF">IAC94_00235</name>
</gene>
<dbReference type="PANTHER" id="PTHR30572:SF4">
    <property type="entry name" value="ABC TRANSPORTER PERMEASE YTRF"/>
    <property type="match status" value="1"/>
</dbReference>
<feature type="domain" description="MacB-like periplasmic core" evidence="9">
    <location>
        <begin position="15"/>
        <end position="229"/>
    </location>
</feature>
<evidence type="ECO:0000256" key="1">
    <source>
        <dbReference type="ARBA" id="ARBA00004651"/>
    </source>
</evidence>
<feature type="transmembrane region" description="Helical" evidence="7">
    <location>
        <begin position="366"/>
        <end position="390"/>
    </location>
</feature>
<feature type="transmembrane region" description="Helical" evidence="7">
    <location>
        <begin position="706"/>
        <end position="729"/>
    </location>
</feature>
<evidence type="ECO:0000256" key="6">
    <source>
        <dbReference type="ARBA" id="ARBA00038076"/>
    </source>
</evidence>
<dbReference type="GO" id="GO:0022857">
    <property type="term" value="F:transmembrane transporter activity"/>
    <property type="evidence" value="ECO:0007669"/>
    <property type="project" value="TreeGrafter"/>
</dbReference>
<accession>A0A9D1E036</accession>
<sequence length="778" mass="86165">MRRIRFNRHTLFSTVLNVAGLTLAFSIFMTVMVQVLYDLRYDRCYPEHEKVYRLESMLPTNPGMWYPTVSRPVIEYLKTSLPQAGAVSVYQYIKGESRLFNETGTDSPGVSLRVAYSEHDLLRVFPFEIISGDTAGYGMPRTALISARGSKKLFGDESPLGKEVCFTVGDDPRPFRIVAVYKDFPDNSSADNELILSSGLDGLENWSAWSWCCYVKLSTEEGAAAAVDSAASHIGRQIFQADVLKLRLTRLHDVYWSKDVMTDVAGKGNRSATIVLLTVAIAVILIAVINFINFAMASVPFRIKGLNTRRVVGATRGGLIRSQLRSTIGLALLAFGLSIGVMSLAATSSLASYVTASIRPQDNPALLLLSLGVAVATALAAGIFPALYSTSFNPAMVLKGSFSLSAKGRSLRSVLIGVQYVISFVLLLCSMFIAIQNRYMKNYDMGFDREQVVEMEVTDKIAERGEAFRNMLLEYPGITGVASASRSIVSADMSGWGGDYGEGYIMYDVIGTDRWFVPFFGLEIVEGRNFVPSDDESTEGTYIFNETAMSSWPYLHSYMENGKMNIAGVVKDFHYKPMQHAMAPMALYNFGQETGGMLTTVYARIQPGGVRESMDWIRSKACELDPSLNPDDLDIHFLDETVDRLYRSEERLGRLITAAALISMLISVIGILGLVYFETQFRRKEIAVRRVHGASVGEILLMINRYYLMITLICFIMTAPVSIVIIRHWAASFPYRSPIPVWMFLAALALITLITAVTVTLLSRSAALRNPVDSISTE</sequence>
<protein>
    <submittedName>
        <fullName evidence="10">ABC transporter permease</fullName>
    </submittedName>
</protein>
<dbReference type="InterPro" id="IPR003838">
    <property type="entry name" value="ABC3_permease_C"/>
</dbReference>
<feature type="transmembrane region" description="Helical" evidence="7">
    <location>
        <begin position="655"/>
        <end position="677"/>
    </location>
</feature>
<feature type="transmembrane region" description="Helical" evidence="7">
    <location>
        <begin position="12"/>
        <end position="37"/>
    </location>
</feature>
<feature type="transmembrane region" description="Helical" evidence="7">
    <location>
        <begin position="411"/>
        <end position="435"/>
    </location>
</feature>
<name>A0A9D1E036_9BACT</name>
<reference evidence="10" key="2">
    <citation type="journal article" date="2021" name="PeerJ">
        <title>Extensive microbial diversity within the chicken gut microbiome revealed by metagenomics and culture.</title>
        <authorList>
            <person name="Gilroy R."/>
            <person name="Ravi A."/>
            <person name="Getino M."/>
            <person name="Pursley I."/>
            <person name="Horton D.L."/>
            <person name="Alikhan N.F."/>
            <person name="Baker D."/>
            <person name="Gharbi K."/>
            <person name="Hall N."/>
            <person name="Watson M."/>
            <person name="Adriaenssens E.M."/>
            <person name="Foster-Nyarko E."/>
            <person name="Jarju S."/>
            <person name="Secka A."/>
            <person name="Antonio M."/>
            <person name="Oren A."/>
            <person name="Chaudhuri R.R."/>
            <person name="La Ragione R."/>
            <person name="Hildebrand F."/>
            <person name="Pallen M.J."/>
        </authorList>
    </citation>
    <scope>NUCLEOTIDE SEQUENCE</scope>
    <source>
        <strain evidence="10">ChiHjej13B12-12457</strain>
    </source>
</reference>
<evidence type="ECO:0000313" key="11">
    <source>
        <dbReference type="Proteomes" id="UP000886744"/>
    </source>
</evidence>
<evidence type="ECO:0000259" key="9">
    <source>
        <dbReference type="Pfam" id="PF12704"/>
    </source>
</evidence>
<comment type="caution">
    <text evidence="10">The sequence shown here is derived from an EMBL/GenBank/DDBJ whole genome shotgun (WGS) entry which is preliminary data.</text>
</comment>
<dbReference type="Proteomes" id="UP000886744">
    <property type="component" value="Unassembled WGS sequence"/>
</dbReference>
<dbReference type="InterPro" id="IPR050250">
    <property type="entry name" value="Macrolide_Exporter_MacB"/>
</dbReference>
<feature type="transmembrane region" description="Helical" evidence="7">
    <location>
        <begin position="741"/>
        <end position="762"/>
    </location>
</feature>